<dbReference type="EMBL" id="KV442034">
    <property type="protein sequence ID" value="OAQ30642.1"/>
    <property type="molecule type" value="Genomic_DNA"/>
</dbReference>
<accession>A0A197JZ70</accession>
<keyword evidence="5" id="KW-0210">Decarboxylase</keyword>
<proteinExistence type="predicted"/>
<comment type="cofactor">
    <cofactor evidence="1">
        <name>pyruvate</name>
        <dbReference type="ChEBI" id="CHEBI:15361"/>
    </cofactor>
</comment>
<evidence type="ECO:0000256" key="10">
    <source>
        <dbReference type="ARBA" id="ARBA00023317"/>
    </source>
</evidence>
<evidence type="ECO:0000256" key="2">
    <source>
        <dbReference type="ARBA" id="ARBA00005189"/>
    </source>
</evidence>
<keyword evidence="10" id="KW-0670">Pyruvate</keyword>
<organism evidence="12 13">
    <name type="scientific">Linnemannia elongata AG-77</name>
    <dbReference type="NCBI Taxonomy" id="1314771"/>
    <lineage>
        <taxon>Eukaryota</taxon>
        <taxon>Fungi</taxon>
        <taxon>Fungi incertae sedis</taxon>
        <taxon>Mucoromycota</taxon>
        <taxon>Mortierellomycotina</taxon>
        <taxon>Mortierellomycetes</taxon>
        <taxon>Mortierellales</taxon>
        <taxon>Mortierellaceae</taxon>
        <taxon>Linnemannia</taxon>
    </lineage>
</organism>
<dbReference type="AlphaFoldDB" id="A0A197JZ70"/>
<dbReference type="InterPro" id="IPR003817">
    <property type="entry name" value="PS_Dcarbxylase"/>
</dbReference>
<dbReference type="STRING" id="1314771.A0A197JZ70"/>
<keyword evidence="8" id="KW-0456">Lyase</keyword>
<keyword evidence="9" id="KW-1208">Phospholipid metabolism</keyword>
<dbReference type="OrthoDB" id="5973539at2759"/>
<keyword evidence="13" id="KW-1185">Reference proteome</keyword>
<evidence type="ECO:0000256" key="8">
    <source>
        <dbReference type="ARBA" id="ARBA00023239"/>
    </source>
</evidence>
<dbReference type="UniPathway" id="UPA00558"/>
<comment type="pathway">
    <text evidence="2">Lipid metabolism.</text>
</comment>
<evidence type="ECO:0000256" key="4">
    <source>
        <dbReference type="ARBA" id="ARBA00022516"/>
    </source>
</evidence>
<protein>
    <recommendedName>
        <fullName evidence="3">phosphatidylserine decarboxylase</fullName>
        <ecNumber evidence="3">4.1.1.65</ecNumber>
    </recommendedName>
</protein>
<dbReference type="EC" id="4.1.1.65" evidence="3"/>
<sequence>MDDQQKPQEEYAPPPTREATEWAETINSIEDYILKSSGRLEETVANSCANEDDGHPLSDGGILTSANHKTWFPYVHPNRWIHKVYKAYRYGNFIIVDRKTGKTEWEDMPVYARIGMHLLFACQFDHRLLETHRLQNLFLKESRTQGKHFDDPASVSHINPFIKTYKLDLTELLEEDVTKYRTFNEFFYRKLKKDARPIDGKDDPAVITSAADCRLAVFDSISCAQEFWIKGQKFTLPTFLQDPDLAAEFDQSSIAIFRLAPQDYHRFHSPVKATVSKDRDPVKIGATYFTVNPMAVNENLDVFTENVRVVSVLDLDGDGGNEAFDRCVFVSIGALLVGSIELTGGKVPGTKLEKGEELGYFAYGGSTCILLFKKGAVQFDQDLIENSKKGVETLVRMGEHIGRRI</sequence>
<name>A0A197JZ70_9FUNG</name>
<comment type="pathway">
    <text evidence="11">Phospholipid metabolism; phosphatidylethanolamine biosynthesis.</text>
</comment>
<evidence type="ECO:0000256" key="1">
    <source>
        <dbReference type="ARBA" id="ARBA00001928"/>
    </source>
</evidence>
<dbReference type="InterPro" id="IPR033177">
    <property type="entry name" value="PSD-B"/>
</dbReference>
<keyword evidence="6" id="KW-0443">Lipid metabolism</keyword>
<evidence type="ECO:0000313" key="12">
    <source>
        <dbReference type="EMBL" id="OAQ30642.1"/>
    </source>
</evidence>
<evidence type="ECO:0000256" key="3">
    <source>
        <dbReference type="ARBA" id="ARBA00012243"/>
    </source>
</evidence>
<dbReference type="Pfam" id="PF02666">
    <property type="entry name" value="PS_Dcarbxylase"/>
    <property type="match status" value="1"/>
</dbReference>
<evidence type="ECO:0000256" key="7">
    <source>
        <dbReference type="ARBA" id="ARBA00023209"/>
    </source>
</evidence>
<keyword evidence="4" id="KW-0444">Lipid biosynthesis</keyword>
<dbReference type="GO" id="GO:0004609">
    <property type="term" value="F:phosphatidylserine decarboxylase activity"/>
    <property type="evidence" value="ECO:0007669"/>
    <property type="project" value="UniProtKB-EC"/>
</dbReference>
<keyword evidence="7" id="KW-0594">Phospholipid biosynthesis</keyword>
<evidence type="ECO:0000313" key="13">
    <source>
        <dbReference type="Proteomes" id="UP000078512"/>
    </source>
</evidence>
<gene>
    <name evidence="12" type="ORF">K457DRAFT_136920</name>
</gene>
<dbReference type="PANTHER" id="PTHR10067:SF17">
    <property type="entry name" value="PHOSPHATIDYLSERINE DECARBOXYLASE PROENZYME 2"/>
    <property type="match status" value="1"/>
</dbReference>
<reference evidence="12 13" key="1">
    <citation type="submission" date="2016-05" db="EMBL/GenBank/DDBJ databases">
        <title>Genome sequencing reveals origins of a unique bacterial endosymbiosis in the earliest lineages of terrestrial Fungi.</title>
        <authorList>
            <consortium name="DOE Joint Genome Institute"/>
            <person name="Uehling J."/>
            <person name="Gryganskyi A."/>
            <person name="Hameed K."/>
            <person name="Tschaplinski T."/>
            <person name="Misztal P."/>
            <person name="Wu S."/>
            <person name="Desiro A."/>
            <person name="Vande Pol N."/>
            <person name="Du Z.-Y."/>
            <person name="Zienkiewicz A."/>
            <person name="Zienkiewicz K."/>
            <person name="Morin E."/>
            <person name="Tisserant E."/>
            <person name="Splivallo R."/>
            <person name="Hainaut M."/>
            <person name="Henrissat B."/>
            <person name="Ohm R."/>
            <person name="Kuo A."/>
            <person name="Yan J."/>
            <person name="Lipzen A."/>
            <person name="Nolan M."/>
            <person name="Labutti K."/>
            <person name="Barry K."/>
            <person name="Goldstein A."/>
            <person name="Labbe J."/>
            <person name="Schadt C."/>
            <person name="Tuskan G."/>
            <person name="Grigoriev I."/>
            <person name="Martin F."/>
            <person name="Vilgalys R."/>
            <person name="Bonito G."/>
        </authorList>
    </citation>
    <scope>NUCLEOTIDE SEQUENCE [LARGE SCALE GENOMIC DNA]</scope>
    <source>
        <strain evidence="12 13">AG-77</strain>
    </source>
</reference>
<dbReference type="PANTHER" id="PTHR10067">
    <property type="entry name" value="PHOSPHATIDYLSERINE DECARBOXYLASE"/>
    <property type="match status" value="1"/>
</dbReference>
<evidence type="ECO:0000256" key="6">
    <source>
        <dbReference type="ARBA" id="ARBA00023098"/>
    </source>
</evidence>
<dbReference type="Proteomes" id="UP000078512">
    <property type="component" value="Unassembled WGS sequence"/>
</dbReference>
<evidence type="ECO:0000256" key="11">
    <source>
        <dbReference type="ARBA" id="ARBA00024326"/>
    </source>
</evidence>
<evidence type="ECO:0000256" key="5">
    <source>
        <dbReference type="ARBA" id="ARBA00022793"/>
    </source>
</evidence>
<dbReference type="NCBIfam" id="TIGR00163">
    <property type="entry name" value="PS_decarb"/>
    <property type="match status" value="1"/>
</dbReference>
<dbReference type="GO" id="GO:0006646">
    <property type="term" value="P:phosphatidylethanolamine biosynthetic process"/>
    <property type="evidence" value="ECO:0007669"/>
    <property type="project" value="UniProtKB-UniPathway"/>
</dbReference>
<evidence type="ECO:0000256" key="9">
    <source>
        <dbReference type="ARBA" id="ARBA00023264"/>
    </source>
</evidence>